<dbReference type="EMBL" id="JANBOJ010000065">
    <property type="protein sequence ID" value="KAJ1723483.1"/>
    <property type="molecule type" value="Genomic_DNA"/>
</dbReference>
<evidence type="ECO:0000313" key="1">
    <source>
        <dbReference type="EMBL" id="KAJ1723483.1"/>
    </source>
</evidence>
<comment type="caution">
    <text evidence="1">The sequence shown here is derived from an EMBL/GenBank/DDBJ whole genome shotgun (WGS) entry which is preliminary data.</text>
</comment>
<dbReference type="OrthoDB" id="5521268at2759"/>
<evidence type="ECO:0000313" key="2">
    <source>
        <dbReference type="Proteomes" id="UP001149813"/>
    </source>
</evidence>
<dbReference type="AlphaFoldDB" id="A0A9W7Y3D5"/>
<organism evidence="1 2">
    <name type="scientific">Coemansia erecta</name>
    <dbReference type="NCBI Taxonomy" id="147472"/>
    <lineage>
        <taxon>Eukaryota</taxon>
        <taxon>Fungi</taxon>
        <taxon>Fungi incertae sedis</taxon>
        <taxon>Zoopagomycota</taxon>
        <taxon>Kickxellomycotina</taxon>
        <taxon>Kickxellomycetes</taxon>
        <taxon>Kickxellales</taxon>
        <taxon>Kickxellaceae</taxon>
        <taxon>Coemansia</taxon>
    </lineage>
</organism>
<accession>A0A9W7Y3D5</accession>
<dbReference type="Proteomes" id="UP001149813">
    <property type="component" value="Unassembled WGS sequence"/>
</dbReference>
<name>A0A9W7Y3D5_9FUNG</name>
<reference evidence="1" key="1">
    <citation type="submission" date="2022-07" db="EMBL/GenBank/DDBJ databases">
        <title>Phylogenomic reconstructions and comparative analyses of Kickxellomycotina fungi.</title>
        <authorList>
            <person name="Reynolds N.K."/>
            <person name="Stajich J.E."/>
            <person name="Barry K."/>
            <person name="Grigoriev I.V."/>
            <person name="Crous P."/>
            <person name="Smith M.E."/>
        </authorList>
    </citation>
    <scope>NUCLEOTIDE SEQUENCE</scope>
    <source>
        <strain evidence="1">NBRC 32514</strain>
    </source>
</reference>
<proteinExistence type="predicted"/>
<sequence length="160" mass="18616">MFKHFSLERNGIAALANPSSSLFRQLVSNVLVCQPSLQALGDSLSSILESFVSNQNSRLFCALSDLFEWFKTGMNFRILQLTTKHINSIFKRPPYEERPYTQELTYAQRLVMIYHVLDVESWIVLIQAYDALYKSQFDKEWANKIKFMPVQGKTSEQYCQ</sequence>
<gene>
    <name evidence="1" type="ORF">LPJ53_002191</name>
</gene>
<protein>
    <submittedName>
        <fullName evidence="1">Uncharacterized protein</fullName>
    </submittedName>
</protein>
<keyword evidence="2" id="KW-1185">Reference proteome</keyword>